<reference evidence="1 2" key="1">
    <citation type="submission" date="2024-01" db="EMBL/GenBank/DDBJ databases">
        <title>Complete genome sequence of Citroniella saccharovorans strain M6.X9, isolated from human fecal sample.</title>
        <authorList>
            <person name="Cheng G."/>
            <person name="Westerholm M."/>
            <person name="Schnurer A."/>
        </authorList>
    </citation>
    <scope>NUCLEOTIDE SEQUENCE [LARGE SCALE GENOMIC DNA]</scope>
    <source>
        <strain evidence="1 2">DSM 29873</strain>
    </source>
</reference>
<protein>
    <recommendedName>
        <fullName evidence="3">Lipoprotein</fullName>
    </recommendedName>
</protein>
<organism evidence="1 2">
    <name type="scientific">Citroniella saccharovorans</name>
    <dbReference type="NCBI Taxonomy" id="2053367"/>
    <lineage>
        <taxon>Bacteria</taxon>
        <taxon>Bacillati</taxon>
        <taxon>Bacillota</taxon>
        <taxon>Tissierellia</taxon>
        <taxon>Tissierellales</taxon>
        <taxon>Peptoniphilaceae</taxon>
        <taxon>Citroniella</taxon>
    </lineage>
</organism>
<evidence type="ECO:0000313" key="1">
    <source>
        <dbReference type="EMBL" id="MEB3430187.1"/>
    </source>
</evidence>
<dbReference type="EMBL" id="JAYKOT010000003">
    <property type="protein sequence ID" value="MEB3430187.1"/>
    <property type="molecule type" value="Genomic_DNA"/>
</dbReference>
<dbReference type="PROSITE" id="PS51257">
    <property type="entry name" value="PROKAR_LIPOPROTEIN"/>
    <property type="match status" value="1"/>
</dbReference>
<accession>A0AAW9MZX5</accession>
<proteinExistence type="predicted"/>
<sequence>MMRGILDFRKIKYILLLSFIFILTSCVKENIDLNKEKENVIPEAYKYVIGFKEESTSWGLNTNLKEIIPSFNKDGKFERFVFTIYRDDNLDSFLFAERKNDGSYDFTVSHEADFKFDSDYKSIDGKKYIIDSGKEAIGDILVGENKELSFRSFEELDESYRDKKIEDKIKDFDVNVERPETDFYIDLAILKENEKILNDKEIEKKIIEENSKLKEAKAIPVKNGNDEVCLYIVTEITNEDEKNVRVIYPYLINGQVANAMTLEGVLKERFPELFSMGKDLNIYKFKGYGGFIFTFDDEIYNSRREKLEESEFERLKNN</sequence>
<evidence type="ECO:0008006" key="3">
    <source>
        <dbReference type="Google" id="ProtNLM"/>
    </source>
</evidence>
<comment type="caution">
    <text evidence="1">The sequence shown here is derived from an EMBL/GenBank/DDBJ whole genome shotgun (WGS) entry which is preliminary data.</text>
</comment>
<dbReference type="AlphaFoldDB" id="A0AAW9MZX5"/>
<gene>
    <name evidence="1" type="ORF">VLK81_09345</name>
</gene>
<name>A0AAW9MZX5_9FIRM</name>
<evidence type="ECO:0000313" key="2">
    <source>
        <dbReference type="Proteomes" id="UP001357733"/>
    </source>
</evidence>
<dbReference type="RefSeq" id="WP_324620376.1">
    <property type="nucleotide sequence ID" value="NZ_JAYKOT010000003.1"/>
</dbReference>
<dbReference type="Proteomes" id="UP001357733">
    <property type="component" value="Unassembled WGS sequence"/>
</dbReference>
<keyword evidence="2" id="KW-1185">Reference proteome</keyword>